<dbReference type="SMART" id="SM00338">
    <property type="entry name" value="BRLZ"/>
    <property type="match status" value="1"/>
</dbReference>
<feature type="compositionally biased region" description="Low complexity" evidence="8">
    <location>
        <begin position="81"/>
        <end position="115"/>
    </location>
</feature>
<dbReference type="PANTHER" id="PTHR23334">
    <property type="entry name" value="CCAAT/ENHANCER BINDING PROTEIN"/>
    <property type="match status" value="1"/>
</dbReference>
<comment type="similarity">
    <text evidence="2">Belongs to the bZIP family. C/EBP subfamily.</text>
</comment>
<dbReference type="GO" id="GO:0006351">
    <property type="term" value="P:DNA-templated transcription"/>
    <property type="evidence" value="ECO:0007669"/>
    <property type="project" value="InterPro"/>
</dbReference>
<keyword evidence="3" id="KW-0805">Transcription regulation</keyword>
<evidence type="ECO:0000256" key="7">
    <source>
        <dbReference type="ARBA" id="ARBA00023242"/>
    </source>
</evidence>
<proteinExistence type="inferred from homology"/>
<keyword evidence="6" id="KW-0804">Transcription</keyword>
<dbReference type="GO" id="GO:0005634">
    <property type="term" value="C:nucleus"/>
    <property type="evidence" value="ECO:0007669"/>
    <property type="project" value="UniProtKB-SubCell"/>
</dbReference>
<keyword evidence="11" id="KW-1185">Reference proteome</keyword>
<feature type="compositionally biased region" description="Basic and acidic residues" evidence="8">
    <location>
        <begin position="303"/>
        <end position="319"/>
    </location>
</feature>
<keyword evidence="5" id="KW-0010">Activator</keyword>
<evidence type="ECO:0000256" key="3">
    <source>
        <dbReference type="ARBA" id="ARBA00023015"/>
    </source>
</evidence>
<dbReference type="CDD" id="cd14711">
    <property type="entry name" value="bZIP_CEBPA"/>
    <property type="match status" value="1"/>
</dbReference>
<evidence type="ECO:0000313" key="10">
    <source>
        <dbReference type="EMBL" id="CAI5781940.1"/>
    </source>
</evidence>
<keyword evidence="4" id="KW-0238">DNA-binding</keyword>
<feature type="region of interest" description="Disordered" evidence="8">
    <location>
        <begin position="256"/>
        <end position="336"/>
    </location>
</feature>
<accession>A0AA35KPH4</accession>
<organism evidence="10 11">
    <name type="scientific">Podarcis lilfordi</name>
    <name type="common">Lilford's wall lizard</name>
    <dbReference type="NCBI Taxonomy" id="74358"/>
    <lineage>
        <taxon>Eukaryota</taxon>
        <taxon>Metazoa</taxon>
        <taxon>Chordata</taxon>
        <taxon>Craniata</taxon>
        <taxon>Vertebrata</taxon>
        <taxon>Euteleostomi</taxon>
        <taxon>Lepidosauria</taxon>
        <taxon>Squamata</taxon>
        <taxon>Bifurcata</taxon>
        <taxon>Unidentata</taxon>
        <taxon>Episquamata</taxon>
        <taxon>Laterata</taxon>
        <taxon>Lacertibaenia</taxon>
        <taxon>Lacertidae</taxon>
        <taxon>Podarcis</taxon>
    </lineage>
</organism>
<dbReference type="Pfam" id="PF07716">
    <property type="entry name" value="bZIP_2"/>
    <property type="match status" value="1"/>
</dbReference>
<feature type="region of interest" description="Disordered" evidence="8">
    <location>
        <begin position="1"/>
        <end position="37"/>
    </location>
</feature>
<reference evidence="10" key="1">
    <citation type="submission" date="2022-12" db="EMBL/GenBank/DDBJ databases">
        <authorList>
            <person name="Alioto T."/>
            <person name="Alioto T."/>
            <person name="Gomez Garrido J."/>
        </authorList>
    </citation>
    <scope>NUCLEOTIDE SEQUENCE</scope>
</reference>
<sequence length="385" mass="40870">MPGSACEAGGINRRPRAGGGSPGASREPKGVGKTHPCKRQSLCSLSLEPAGPPPCAAAARFSYSMESGNFYEADSRPPQSSALQPHALQPAQQQQQRHQPASPAGAHPHLPAAGAYGYPASELPDICEHENSIDLSAYIDPGAFNDEFLADLFQHNKQERAAKAGLEYGVGAGMPGVGFPQGGPLYGYADKLEAGAAYERLAGGPALPGLRPLLIKQEPHEDDEAAALAALYPPPAGPNCSHLQYQVAHCAQTTVHLQPGGQPTPPPTPAPSPHGGAHHPHHAHHRLHAAGGGSGASSGKSKKLLDKSSSEYRVRRERNNIAVRKSRDKAKQRNAETQQKVLELSNDNERLRKRVEQLSRELETLRGIFRQLPESSLVKAMGSCA</sequence>
<feature type="region of interest" description="Disordered" evidence="8">
    <location>
        <begin position="69"/>
        <end position="115"/>
    </location>
</feature>
<name>A0AA35KPH4_9SAUR</name>
<dbReference type="InterPro" id="IPR016468">
    <property type="entry name" value="C/EBP_chordates"/>
</dbReference>
<dbReference type="InterPro" id="IPR031106">
    <property type="entry name" value="C/EBP"/>
</dbReference>
<dbReference type="GO" id="GO:0000978">
    <property type="term" value="F:RNA polymerase II cis-regulatory region sequence-specific DNA binding"/>
    <property type="evidence" value="ECO:0007669"/>
    <property type="project" value="TreeGrafter"/>
</dbReference>
<gene>
    <name evidence="10" type="ORF">PODLI_1B001675</name>
</gene>
<dbReference type="InterPro" id="IPR004827">
    <property type="entry name" value="bZIP"/>
</dbReference>
<dbReference type="InterPro" id="IPR046347">
    <property type="entry name" value="bZIP_sf"/>
</dbReference>
<protein>
    <submittedName>
        <fullName evidence="10">Enhancer-binding alpha</fullName>
    </submittedName>
</protein>
<dbReference type="PROSITE" id="PS50217">
    <property type="entry name" value="BZIP"/>
    <property type="match status" value="1"/>
</dbReference>
<dbReference type="AlphaFoldDB" id="A0AA35KPH4"/>
<evidence type="ECO:0000313" key="11">
    <source>
        <dbReference type="Proteomes" id="UP001178461"/>
    </source>
</evidence>
<dbReference type="FunFam" id="1.20.5.170:FF:000028">
    <property type="entry name" value="CCAAT/enhancer-binding protein beta"/>
    <property type="match status" value="1"/>
</dbReference>
<evidence type="ECO:0000256" key="8">
    <source>
        <dbReference type="SAM" id="MobiDB-lite"/>
    </source>
</evidence>
<keyword evidence="7" id="KW-0539">Nucleus</keyword>
<evidence type="ECO:0000256" key="2">
    <source>
        <dbReference type="ARBA" id="ARBA00006951"/>
    </source>
</evidence>
<evidence type="ECO:0000256" key="6">
    <source>
        <dbReference type="ARBA" id="ARBA00023163"/>
    </source>
</evidence>
<dbReference type="SUPFAM" id="SSF57959">
    <property type="entry name" value="Leucine zipper domain"/>
    <property type="match status" value="1"/>
</dbReference>
<evidence type="ECO:0000256" key="4">
    <source>
        <dbReference type="ARBA" id="ARBA00023125"/>
    </source>
</evidence>
<dbReference type="PANTHER" id="PTHR23334:SF5">
    <property type="entry name" value="CCAAT_ENHANCER-BINDING PROTEIN ALPHA"/>
    <property type="match status" value="1"/>
</dbReference>
<dbReference type="Proteomes" id="UP001178461">
    <property type="component" value="Chromosome 8"/>
</dbReference>
<evidence type="ECO:0000256" key="5">
    <source>
        <dbReference type="ARBA" id="ARBA00023159"/>
    </source>
</evidence>
<dbReference type="PIRSF" id="PIRSF005879">
    <property type="entry name" value="CCAAT/enhancer-binding"/>
    <property type="match status" value="1"/>
</dbReference>
<feature type="domain" description="BZIP" evidence="9">
    <location>
        <begin position="309"/>
        <end position="372"/>
    </location>
</feature>
<feature type="compositionally biased region" description="Pro residues" evidence="8">
    <location>
        <begin position="262"/>
        <end position="272"/>
    </location>
</feature>
<feature type="compositionally biased region" description="Basic residues" evidence="8">
    <location>
        <begin position="276"/>
        <end position="288"/>
    </location>
</feature>
<dbReference type="GO" id="GO:0000981">
    <property type="term" value="F:DNA-binding transcription factor activity, RNA polymerase II-specific"/>
    <property type="evidence" value="ECO:0007669"/>
    <property type="project" value="TreeGrafter"/>
</dbReference>
<evidence type="ECO:0000256" key="1">
    <source>
        <dbReference type="ARBA" id="ARBA00004123"/>
    </source>
</evidence>
<dbReference type="GO" id="GO:0030099">
    <property type="term" value="P:myeloid cell differentiation"/>
    <property type="evidence" value="ECO:0007669"/>
    <property type="project" value="TreeGrafter"/>
</dbReference>
<dbReference type="EMBL" id="OX395133">
    <property type="protein sequence ID" value="CAI5781940.1"/>
    <property type="molecule type" value="Genomic_DNA"/>
</dbReference>
<evidence type="ECO:0000259" key="9">
    <source>
        <dbReference type="PROSITE" id="PS50217"/>
    </source>
</evidence>
<dbReference type="Gene3D" id="1.20.5.170">
    <property type="match status" value="1"/>
</dbReference>
<comment type="subcellular location">
    <subcellularLocation>
        <location evidence="1">Nucleus</location>
    </subcellularLocation>
</comment>